<dbReference type="RefSeq" id="XP_009168086.1">
    <property type="nucleotide sequence ID" value="XM_009169822.1"/>
</dbReference>
<evidence type="ECO:0000256" key="1">
    <source>
        <dbReference type="SAM" id="MobiDB-lite"/>
    </source>
</evidence>
<proteinExistence type="predicted"/>
<evidence type="ECO:0000313" key="2">
    <source>
        <dbReference type="EMBL" id="KER28202.1"/>
    </source>
</evidence>
<reference evidence="2 3" key="1">
    <citation type="submission" date="2013-11" db="EMBL/GenBank/DDBJ databases">
        <title>Opisthorchis viverrini - life in the bile duct.</title>
        <authorList>
            <person name="Young N.D."/>
            <person name="Nagarajan N."/>
            <person name="Lin S.J."/>
            <person name="Korhonen P.K."/>
            <person name="Jex A.R."/>
            <person name="Hall R.S."/>
            <person name="Safavi-Hemami H."/>
            <person name="Kaewkong W."/>
            <person name="Bertrand D."/>
            <person name="Gao S."/>
            <person name="Seet Q."/>
            <person name="Wongkham S."/>
            <person name="Teh B.T."/>
            <person name="Wongkham C."/>
            <person name="Intapan P.M."/>
            <person name="Maleewong W."/>
            <person name="Yang X."/>
            <person name="Hu M."/>
            <person name="Wang Z."/>
            <person name="Hofmann A."/>
            <person name="Sternberg P.W."/>
            <person name="Tan P."/>
            <person name="Wang J."/>
            <person name="Gasser R.B."/>
        </authorList>
    </citation>
    <scope>NUCLEOTIDE SEQUENCE [LARGE SCALE GENOMIC DNA]</scope>
</reference>
<dbReference type="Proteomes" id="UP000054324">
    <property type="component" value="Unassembled WGS sequence"/>
</dbReference>
<evidence type="ECO:0000313" key="3">
    <source>
        <dbReference type="Proteomes" id="UP000054324"/>
    </source>
</evidence>
<organism evidence="2 3">
    <name type="scientific">Opisthorchis viverrini</name>
    <name type="common">Southeast Asian liver fluke</name>
    <dbReference type="NCBI Taxonomy" id="6198"/>
    <lineage>
        <taxon>Eukaryota</taxon>
        <taxon>Metazoa</taxon>
        <taxon>Spiralia</taxon>
        <taxon>Lophotrochozoa</taxon>
        <taxon>Platyhelminthes</taxon>
        <taxon>Trematoda</taxon>
        <taxon>Digenea</taxon>
        <taxon>Opisthorchiida</taxon>
        <taxon>Opisthorchiata</taxon>
        <taxon>Opisthorchiidae</taxon>
        <taxon>Opisthorchis</taxon>
    </lineage>
</organism>
<gene>
    <name evidence="2" type="ORF">T265_04954</name>
</gene>
<dbReference type="KEGG" id="ovi:T265_04954"/>
<sequence>MATDLRDARPSSSSLLLSTATGPRSTRLRALRHSPEVSATDSSSSTSDFPRVVDATEFTLEHDIHDMTRGTFDHETS</sequence>
<protein>
    <submittedName>
        <fullName evidence="2">Uncharacterized protein</fullName>
    </submittedName>
</protein>
<accession>A0A074ZQX3</accession>
<dbReference type="GeneID" id="20319136"/>
<keyword evidence="3" id="KW-1185">Reference proteome</keyword>
<feature type="compositionally biased region" description="Low complexity" evidence="1">
    <location>
        <begin position="38"/>
        <end position="48"/>
    </location>
</feature>
<name>A0A074ZQX3_OPIVI</name>
<dbReference type="CTD" id="20319136"/>
<feature type="region of interest" description="Disordered" evidence="1">
    <location>
        <begin position="1"/>
        <end position="51"/>
    </location>
</feature>
<dbReference type="EMBL" id="KL596705">
    <property type="protein sequence ID" value="KER28202.1"/>
    <property type="molecule type" value="Genomic_DNA"/>
</dbReference>
<dbReference type="AlphaFoldDB" id="A0A074ZQX3"/>